<evidence type="ECO:0000256" key="1">
    <source>
        <dbReference type="SAM" id="MobiDB-lite"/>
    </source>
</evidence>
<gene>
    <name evidence="4" type="ORF">GCM10023156_50440</name>
</gene>
<protein>
    <submittedName>
        <fullName evidence="4">Zincin-like metallopeptidase domain-containing protein</fullName>
    </submittedName>
</protein>
<dbReference type="RefSeq" id="WP_345326604.1">
    <property type="nucleotide sequence ID" value="NZ_BAABGA010000067.1"/>
</dbReference>
<dbReference type="Pfam" id="PF18818">
    <property type="entry name" value="MPTase-PolyVal"/>
    <property type="match status" value="1"/>
</dbReference>
<dbReference type="PIRSF" id="PIRSF037112">
    <property type="entry name" value="Antirestriction_ArdC"/>
    <property type="match status" value="1"/>
</dbReference>
<feature type="domain" description="N-terminal" evidence="2">
    <location>
        <begin position="14"/>
        <end position="128"/>
    </location>
</feature>
<evidence type="ECO:0000259" key="3">
    <source>
        <dbReference type="Pfam" id="PF18818"/>
    </source>
</evidence>
<evidence type="ECO:0000313" key="5">
    <source>
        <dbReference type="Proteomes" id="UP001500840"/>
    </source>
</evidence>
<dbReference type="EMBL" id="BAABGA010000067">
    <property type="protein sequence ID" value="GAA4464184.1"/>
    <property type="molecule type" value="Genomic_DNA"/>
</dbReference>
<sequence>MAKKKSTSKKPKRDIYQEVTDKIIGYLEEGTAPWRNPIKRGNGDGWPKNMDSGKRYRGINVLLLGMSAWSGGYTSDYWMTFKQALANGGQVRKGEKGSLVTFWKMYETKDKDNGNDITVPVLKHYTAFNVEQIDGIEAPDAPKEDPNAIPFQPLAEAERIVNGYRAKPTIEHDGGRRAFYRPRTDSVHMPAPEQFDERESYYSTLFHELSHSTGHSSRLNRGLDETLAPFGSLDYSREELIAEMGAAFLCAASGISPPTIEQSASYLQSWIDVLRGDKRLVVGAAGAAQKAADLILGETFNDASTVLAETSAEEMPDAEDRLTQDSPKLPRPSSQLDLF</sequence>
<feature type="domain" description="Polyvalent protein metallopeptidase" evidence="3">
    <location>
        <begin position="156"/>
        <end position="285"/>
    </location>
</feature>
<keyword evidence="5" id="KW-1185">Reference proteome</keyword>
<reference evidence="5" key="1">
    <citation type="journal article" date="2019" name="Int. J. Syst. Evol. Microbiol.">
        <title>The Global Catalogue of Microorganisms (GCM) 10K type strain sequencing project: providing services to taxonomists for standard genome sequencing and annotation.</title>
        <authorList>
            <consortium name="The Broad Institute Genomics Platform"/>
            <consortium name="The Broad Institute Genome Sequencing Center for Infectious Disease"/>
            <person name="Wu L."/>
            <person name="Ma J."/>
        </authorList>
    </citation>
    <scope>NUCLEOTIDE SEQUENCE [LARGE SCALE GENOMIC DNA]</scope>
    <source>
        <strain evidence="5">JCM 17759</strain>
    </source>
</reference>
<dbReference type="InterPro" id="IPR013610">
    <property type="entry name" value="ArdC_N"/>
</dbReference>
<comment type="caution">
    <text evidence="4">The sequence shown here is derived from an EMBL/GenBank/DDBJ whole genome shotgun (WGS) entry which is preliminary data.</text>
</comment>
<name>A0ABP8NDP1_9BACT</name>
<accession>A0ABP8NDP1</accession>
<organism evidence="4 5">
    <name type="scientific">Novipirellula rosea</name>
    <dbReference type="NCBI Taxonomy" id="1031540"/>
    <lineage>
        <taxon>Bacteria</taxon>
        <taxon>Pseudomonadati</taxon>
        <taxon>Planctomycetota</taxon>
        <taxon>Planctomycetia</taxon>
        <taxon>Pirellulales</taxon>
        <taxon>Pirellulaceae</taxon>
        <taxon>Novipirellula</taxon>
    </lineage>
</organism>
<feature type="region of interest" description="Disordered" evidence="1">
    <location>
        <begin position="309"/>
        <end position="339"/>
    </location>
</feature>
<dbReference type="Proteomes" id="UP001500840">
    <property type="component" value="Unassembled WGS sequence"/>
</dbReference>
<evidence type="ECO:0000313" key="4">
    <source>
        <dbReference type="EMBL" id="GAA4464184.1"/>
    </source>
</evidence>
<dbReference type="InterPro" id="IPR017113">
    <property type="entry name" value="Antirestriction_ArdC"/>
</dbReference>
<evidence type="ECO:0000259" key="2">
    <source>
        <dbReference type="Pfam" id="PF08401"/>
    </source>
</evidence>
<proteinExistence type="predicted"/>
<dbReference type="InterPro" id="IPR041459">
    <property type="entry name" value="MPTase-PolyVal"/>
</dbReference>
<dbReference type="Pfam" id="PF08401">
    <property type="entry name" value="ArdcN"/>
    <property type="match status" value="1"/>
</dbReference>